<evidence type="ECO:0008006" key="4">
    <source>
        <dbReference type="Google" id="ProtNLM"/>
    </source>
</evidence>
<dbReference type="Proteomes" id="UP001211872">
    <property type="component" value="Chromosome"/>
</dbReference>
<feature type="transmembrane region" description="Helical" evidence="1">
    <location>
        <begin position="20"/>
        <end position="38"/>
    </location>
</feature>
<keyword evidence="1" id="KW-0472">Membrane</keyword>
<evidence type="ECO:0000256" key="1">
    <source>
        <dbReference type="SAM" id="Phobius"/>
    </source>
</evidence>
<feature type="transmembrane region" description="Helical" evidence="1">
    <location>
        <begin position="50"/>
        <end position="71"/>
    </location>
</feature>
<reference evidence="2 3" key="1">
    <citation type="journal article" date="2011" name="Int. J. Syst. Evol. Microbiol.">
        <title>Hymenobacter yonginensis sp. nov., isolated from a mesotrophic artificial lake.</title>
        <authorList>
            <person name="Joung Y."/>
            <person name="Cho S.H."/>
            <person name="Kim H."/>
            <person name="Kim S.B."/>
            <person name="Joh K."/>
        </authorList>
    </citation>
    <scope>NUCLEOTIDE SEQUENCE [LARGE SCALE GENOMIC DNA]</scope>
    <source>
        <strain evidence="2 3">KCTC 22745</strain>
    </source>
</reference>
<evidence type="ECO:0000313" key="3">
    <source>
        <dbReference type="Proteomes" id="UP001211872"/>
    </source>
</evidence>
<organism evidence="2 3">
    <name type="scientific">Hymenobacter yonginensis</name>
    <dbReference type="NCBI Taxonomy" id="748197"/>
    <lineage>
        <taxon>Bacteria</taxon>
        <taxon>Pseudomonadati</taxon>
        <taxon>Bacteroidota</taxon>
        <taxon>Cytophagia</taxon>
        <taxon>Cytophagales</taxon>
        <taxon>Hymenobacteraceae</taxon>
        <taxon>Hymenobacter</taxon>
    </lineage>
</organism>
<feature type="transmembrane region" description="Helical" evidence="1">
    <location>
        <begin position="77"/>
        <end position="99"/>
    </location>
</feature>
<keyword evidence="1" id="KW-1133">Transmembrane helix</keyword>
<keyword evidence="1" id="KW-0812">Transmembrane</keyword>
<protein>
    <recommendedName>
        <fullName evidence="4">Magnesium citrate secondary transporter</fullName>
    </recommendedName>
</protein>
<dbReference type="EMBL" id="CP115396">
    <property type="protein sequence ID" value="WBO86387.1"/>
    <property type="molecule type" value="Genomic_DNA"/>
</dbReference>
<keyword evidence="3" id="KW-1185">Reference proteome</keyword>
<name>A0ABY7PU06_9BACT</name>
<accession>A0ABY7PU06</accession>
<dbReference type="RefSeq" id="WP_270128974.1">
    <property type="nucleotide sequence ID" value="NZ_CP115396.1"/>
</dbReference>
<gene>
    <name evidence="2" type="ORF">O9Z63_09020</name>
</gene>
<sequence length="134" mass="15347">MAGGNARGLRWWPPELRHPLFLALAALYLLARLARYGHTWALPAPLNSHFADVLALPLLLTVALSFMRRLYFRQPTFVLPGSWVVSTWLSVALVFEVLLPRFRPRTYTADWLDIVAYGLGGLIFWRWLNCPASR</sequence>
<feature type="transmembrane region" description="Helical" evidence="1">
    <location>
        <begin position="111"/>
        <end position="128"/>
    </location>
</feature>
<proteinExistence type="predicted"/>
<evidence type="ECO:0000313" key="2">
    <source>
        <dbReference type="EMBL" id="WBO86387.1"/>
    </source>
</evidence>